<feature type="region of interest" description="Disordered" evidence="4">
    <location>
        <begin position="19"/>
        <end position="56"/>
    </location>
</feature>
<feature type="compositionally biased region" description="Basic and acidic residues" evidence="4">
    <location>
        <begin position="25"/>
        <end position="44"/>
    </location>
</feature>
<keyword evidence="5" id="KW-1133">Transmembrane helix</keyword>
<dbReference type="CDD" id="cd23767">
    <property type="entry name" value="IQCD"/>
    <property type="match status" value="1"/>
</dbReference>
<dbReference type="Pfam" id="PF13178">
    <property type="entry name" value="DUF4005"/>
    <property type="match status" value="1"/>
</dbReference>
<name>A0A803M193_CHEQI</name>
<dbReference type="SMART" id="SM00015">
    <property type="entry name" value="IQ"/>
    <property type="match status" value="2"/>
</dbReference>
<protein>
    <recommendedName>
        <fullName evidence="6">DUF4005 domain-containing protein</fullName>
    </recommendedName>
</protein>
<feature type="compositionally biased region" description="Basic and acidic residues" evidence="4">
    <location>
        <begin position="440"/>
        <end position="449"/>
    </location>
</feature>
<feature type="compositionally biased region" description="Polar residues" evidence="4">
    <location>
        <begin position="267"/>
        <end position="279"/>
    </location>
</feature>
<dbReference type="Proteomes" id="UP000596660">
    <property type="component" value="Unplaced"/>
</dbReference>
<dbReference type="PANTHER" id="PTHR32295">
    <property type="entry name" value="IQ-DOMAIN 5-RELATED"/>
    <property type="match status" value="1"/>
</dbReference>
<dbReference type="AlphaFoldDB" id="A0A803M193"/>
<evidence type="ECO:0000256" key="4">
    <source>
        <dbReference type="SAM" id="MobiDB-lite"/>
    </source>
</evidence>
<sequence length="644" mass="70797">MGKSPGKWIKTVIFGKKPSKSNFAKGKEKSTNEKEVHVRVRAPETESTDNDVNPPEVSSAAIDAVHVDDQTFRSEYKESSLVQPDGDMPVSGDQCTDPKQTEETDMLTDDERIELEMAATKTQAAFRGYLARRAFKALKGIIRLQALIRGHLVRRQAVSTLYCIIGVVKLQALVRGSKIRCSDAGLEVQKVCIVKPLDGKVGVHGDVSACTTSLSVNAFTKKLLAPSPAVMPLRVQYDVTDSNSVQNWLERWSISCPWKPVSPPKKVTNSKVQKKQGNSLVIDGDTGRPKRSVRKVPSLYDNVSGQPTSEVEKPRRNLKKVVSQPAESVQDNPQYELEKVKRSLRKVHNPVSESPGQPQTEVIEKPVQSQGKVTASIVQEVSAPNEVIVVQNTKEETNMTVKEEPIVYSKPDEEETTEEPLETSQSAEFSNDDGALVKSESFENDKDENTPVPNGVLKTKEDSASNENQKSGRRASFPAKQEHMEDGLQNTPKLPSYMQATQSAKAKLRAQGSPKIVQDEAEKNNVTRRHSLPSAPNGKVSSVSPRTQKPLQGSGGKSGNKTEKSLLSSRDGSGKPFELLQIFFVLGSLIMFFLCSEILLITISKLLGEPGYLLLFLSTLKSRHSNDISEVWPSTVAKVMALQT</sequence>
<dbReference type="InterPro" id="IPR025064">
    <property type="entry name" value="DUF4005"/>
</dbReference>
<keyword evidence="8" id="KW-1185">Reference proteome</keyword>
<reference evidence="7" key="1">
    <citation type="journal article" date="2017" name="Nature">
        <title>The genome of Chenopodium quinoa.</title>
        <authorList>
            <person name="Jarvis D.E."/>
            <person name="Ho Y.S."/>
            <person name="Lightfoot D.J."/>
            <person name="Schmoeckel S.M."/>
            <person name="Li B."/>
            <person name="Borm T.J.A."/>
            <person name="Ohyanagi H."/>
            <person name="Mineta K."/>
            <person name="Michell C.T."/>
            <person name="Saber N."/>
            <person name="Kharbatia N.M."/>
            <person name="Rupper R.R."/>
            <person name="Sharp A.R."/>
            <person name="Dally N."/>
            <person name="Boughton B.A."/>
            <person name="Woo Y.H."/>
            <person name="Gao G."/>
            <person name="Schijlen E.G.W.M."/>
            <person name="Guo X."/>
            <person name="Momin A.A."/>
            <person name="Negrao S."/>
            <person name="Al-Babili S."/>
            <person name="Gehring C."/>
            <person name="Roessner U."/>
            <person name="Jung C."/>
            <person name="Murphy K."/>
            <person name="Arold S.T."/>
            <person name="Gojobori T."/>
            <person name="van der Linden C.G."/>
            <person name="van Loo E.N."/>
            <person name="Jellen E.N."/>
            <person name="Maughan P.J."/>
            <person name="Tester M."/>
        </authorList>
    </citation>
    <scope>NUCLEOTIDE SEQUENCE [LARGE SCALE GENOMIC DNA]</scope>
    <source>
        <strain evidence="7">cv. PI 614886</strain>
    </source>
</reference>
<organism evidence="7 8">
    <name type="scientific">Chenopodium quinoa</name>
    <name type="common">Quinoa</name>
    <dbReference type="NCBI Taxonomy" id="63459"/>
    <lineage>
        <taxon>Eukaryota</taxon>
        <taxon>Viridiplantae</taxon>
        <taxon>Streptophyta</taxon>
        <taxon>Embryophyta</taxon>
        <taxon>Tracheophyta</taxon>
        <taxon>Spermatophyta</taxon>
        <taxon>Magnoliopsida</taxon>
        <taxon>eudicotyledons</taxon>
        <taxon>Gunneridae</taxon>
        <taxon>Pentapetalae</taxon>
        <taxon>Caryophyllales</taxon>
        <taxon>Chenopodiaceae</taxon>
        <taxon>Chenopodioideae</taxon>
        <taxon>Atripliceae</taxon>
        <taxon>Chenopodium</taxon>
    </lineage>
</organism>
<comment type="similarity">
    <text evidence="2">Belongs to the IQD family.</text>
</comment>
<evidence type="ECO:0000313" key="8">
    <source>
        <dbReference type="Proteomes" id="UP000596660"/>
    </source>
</evidence>
<reference evidence="7" key="2">
    <citation type="submission" date="2021-03" db="UniProtKB">
        <authorList>
            <consortium name="EnsemblPlants"/>
        </authorList>
    </citation>
    <scope>IDENTIFICATION</scope>
</reference>
<feature type="domain" description="DUF4005" evidence="6">
    <location>
        <begin position="472"/>
        <end position="547"/>
    </location>
</feature>
<dbReference type="Gramene" id="AUR62021725-RA">
    <property type="protein sequence ID" value="AUR62021725-RA:cds"/>
    <property type="gene ID" value="AUR62021725"/>
</dbReference>
<feature type="compositionally biased region" description="Polar residues" evidence="4">
    <location>
        <begin position="539"/>
        <end position="551"/>
    </location>
</feature>
<feature type="transmembrane region" description="Helical" evidence="5">
    <location>
        <begin position="579"/>
        <end position="603"/>
    </location>
</feature>
<dbReference type="EnsemblPlants" id="AUR62021725-RA">
    <property type="protein sequence ID" value="AUR62021725-RA:cds"/>
    <property type="gene ID" value="AUR62021725"/>
</dbReference>
<keyword evidence="5" id="KW-0472">Membrane</keyword>
<evidence type="ECO:0000256" key="1">
    <source>
        <dbReference type="ARBA" id="ARBA00022860"/>
    </source>
</evidence>
<evidence type="ECO:0000259" key="6">
    <source>
        <dbReference type="Pfam" id="PF13178"/>
    </source>
</evidence>
<evidence type="ECO:0000256" key="2">
    <source>
        <dbReference type="ARBA" id="ARBA00024341"/>
    </source>
</evidence>
<feature type="region of interest" description="Disordered" evidence="4">
    <location>
        <begin position="400"/>
        <end position="571"/>
    </location>
</feature>
<feature type="compositionally biased region" description="Acidic residues" evidence="4">
    <location>
        <begin position="412"/>
        <end position="421"/>
    </location>
</feature>
<accession>A0A803M193</accession>
<dbReference type="PANTHER" id="PTHR32295:SF281">
    <property type="entry name" value="PROTEIN IQ-DOMAIN 31"/>
    <property type="match status" value="1"/>
</dbReference>
<feature type="compositionally biased region" description="Polar residues" evidence="4">
    <location>
        <begin position="488"/>
        <end position="504"/>
    </location>
</feature>
<comment type="subunit">
    <text evidence="3">Binds to multiple calmodulin (CaM) in the presence of Ca(2+) and CaM-like proteins.</text>
</comment>
<dbReference type="Pfam" id="PF00612">
    <property type="entry name" value="IQ"/>
    <property type="match status" value="2"/>
</dbReference>
<dbReference type="Gene3D" id="1.20.5.190">
    <property type="match status" value="1"/>
</dbReference>
<evidence type="ECO:0000313" key="7">
    <source>
        <dbReference type="EnsemblPlants" id="AUR62021725-RA:cds"/>
    </source>
</evidence>
<dbReference type="PROSITE" id="PS50096">
    <property type="entry name" value="IQ"/>
    <property type="match status" value="2"/>
</dbReference>
<feature type="region of interest" description="Disordered" evidence="4">
    <location>
        <begin position="79"/>
        <end position="104"/>
    </location>
</feature>
<keyword evidence="1" id="KW-0112">Calmodulin-binding</keyword>
<keyword evidence="5" id="KW-0812">Transmembrane</keyword>
<dbReference type="OMA" id="STKTEYP"/>
<feature type="region of interest" description="Disordered" evidence="4">
    <location>
        <begin position="263"/>
        <end position="368"/>
    </location>
</feature>
<evidence type="ECO:0000256" key="5">
    <source>
        <dbReference type="SAM" id="Phobius"/>
    </source>
</evidence>
<proteinExistence type="inferred from homology"/>
<feature type="compositionally biased region" description="Polar residues" evidence="4">
    <location>
        <begin position="351"/>
        <end position="360"/>
    </location>
</feature>
<dbReference type="GO" id="GO:0005516">
    <property type="term" value="F:calmodulin binding"/>
    <property type="evidence" value="ECO:0007669"/>
    <property type="project" value="UniProtKB-KW"/>
</dbReference>
<evidence type="ECO:0000256" key="3">
    <source>
        <dbReference type="ARBA" id="ARBA00024378"/>
    </source>
</evidence>
<dbReference type="InterPro" id="IPR000048">
    <property type="entry name" value="IQ_motif_EF-hand-BS"/>
</dbReference>